<dbReference type="GO" id="GO:0016998">
    <property type="term" value="P:cell wall macromolecule catabolic process"/>
    <property type="evidence" value="ECO:0007669"/>
    <property type="project" value="InterPro"/>
</dbReference>
<dbReference type="InterPro" id="IPR000726">
    <property type="entry name" value="Glyco_hydro_19_cat"/>
</dbReference>
<dbReference type="Gene3D" id="2.130.10.30">
    <property type="entry name" value="Regulator of chromosome condensation 1/beta-lactamase-inhibitor protein II"/>
    <property type="match status" value="1"/>
</dbReference>
<name>A0A919NNC2_9ACTN</name>
<dbReference type="GO" id="GO:0006032">
    <property type="term" value="P:chitin catabolic process"/>
    <property type="evidence" value="ECO:0007669"/>
    <property type="project" value="InterPro"/>
</dbReference>
<protein>
    <recommendedName>
        <fullName evidence="2">Glycoside hydrolase family 19 catalytic domain-containing protein</fullName>
    </recommendedName>
</protein>
<feature type="domain" description="Glycoside hydrolase family 19 catalytic" evidence="2">
    <location>
        <begin position="365"/>
        <end position="434"/>
    </location>
</feature>
<evidence type="ECO:0000259" key="2">
    <source>
        <dbReference type="Pfam" id="PF00182"/>
    </source>
</evidence>
<evidence type="ECO:0000313" key="4">
    <source>
        <dbReference type="Proteomes" id="UP000623608"/>
    </source>
</evidence>
<dbReference type="InterPro" id="IPR023346">
    <property type="entry name" value="Lysozyme-like_dom_sf"/>
</dbReference>
<dbReference type="SUPFAM" id="SSF53955">
    <property type="entry name" value="Lysozyme-like"/>
    <property type="match status" value="1"/>
</dbReference>
<sequence>MFRIRATVLGLALVAGSAGAVPLSMSPAAAADVTTHKPPVGVAATRSGLGYWIAAADGGVFTFGDAKFFGSMGGKSLNAPVTAIAATPSGQGYWLTATDGGVFAFGDAAAKGSMGGKPLNAPVRGIAATPSGQGYWLVAGDGGIFAFGDAKFFGSMGGKPLNAPVAGIAATPTGLGYWLVAADGGVFAYGDAKFFGSMGGKALNAPVVAITGTPSGQGYRLVAADGGIFAYGDAKFFGSMGGQRLARPVLGMAAIRNDGYLMIAGDGGLFAFGSATYAGRVTYSGDVGSTLPADAAVTPALLKEALGISPTAAVTDGLPSLNAAMRRGNINSPARVAAFLATLKVESGVQYGRLEIGCGPKMKYYPYCGRGYIQLTWDYNYRAVGTYLQHDFLSRPDDARSAAYSADIARWYWTVTHDLNTPADRLQMGKVTKVVNGSGASDATKTARCTDFKNVLTYYRNHGGYAADLNAVDCYDRPKS</sequence>
<evidence type="ECO:0000313" key="3">
    <source>
        <dbReference type="EMBL" id="GIF21668.1"/>
    </source>
</evidence>
<comment type="caution">
    <text evidence="3">The sequence shown here is derived from an EMBL/GenBank/DDBJ whole genome shotgun (WGS) entry which is preliminary data.</text>
</comment>
<dbReference type="Pfam" id="PF00182">
    <property type="entry name" value="Glyco_hydro_19"/>
    <property type="match status" value="1"/>
</dbReference>
<dbReference type="InterPro" id="IPR009091">
    <property type="entry name" value="RCC1/BLIP-II"/>
</dbReference>
<dbReference type="AlphaFoldDB" id="A0A919NNC2"/>
<keyword evidence="1" id="KW-0732">Signal</keyword>
<accession>A0A919NNC2</accession>
<dbReference type="GO" id="GO:0004568">
    <property type="term" value="F:chitinase activity"/>
    <property type="evidence" value="ECO:0007669"/>
    <property type="project" value="InterPro"/>
</dbReference>
<dbReference type="EMBL" id="BOMY01000031">
    <property type="protein sequence ID" value="GIF21668.1"/>
    <property type="molecule type" value="Genomic_DNA"/>
</dbReference>
<dbReference type="RefSeq" id="WP_203808472.1">
    <property type="nucleotide sequence ID" value="NZ_BOMY01000031.1"/>
</dbReference>
<dbReference type="Proteomes" id="UP000623608">
    <property type="component" value="Unassembled WGS sequence"/>
</dbReference>
<dbReference type="Gene3D" id="1.10.530.10">
    <property type="match status" value="1"/>
</dbReference>
<reference evidence="3" key="1">
    <citation type="submission" date="2021-01" db="EMBL/GenBank/DDBJ databases">
        <title>Whole genome shotgun sequence of Actinoplanes tereljensis NBRC 105297.</title>
        <authorList>
            <person name="Komaki H."/>
            <person name="Tamura T."/>
        </authorList>
    </citation>
    <scope>NUCLEOTIDE SEQUENCE</scope>
    <source>
        <strain evidence="3">NBRC 105297</strain>
    </source>
</reference>
<gene>
    <name evidence="3" type="ORF">Ate02nite_43980</name>
</gene>
<evidence type="ECO:0000256" key="1">
    <source>
        <dbReference type="SAM" id="SignalP"/>
    </source>
</evidence>
<feature type="chain" id="PRO_5038622502" description="Glycoside hydrolase family 19 catalytic domain-containing protein" evidence="1">
    <location>
        <begin position="21"/>
        <end position="480"/>
    </location>
</feature>
<organism evidence="3 4">
    <name type="scientific">Paractinoplanes tereljensis</name>
    <dbReference type="NCBI Taxonomy" id="571912"/>
    <lineage>
        <taxon>Bacteria</taxon>
        <taxon>Bacillati</taxon>
        <taxon>Actinomycetota</taxon>
        <taxon>Actinomycetes</taxon>
        <taxon>Micromonosporales</taxon>
        <taxon>Micromonosporaceae</taxon>
        <taxon>Paractinoplanes</taxon>
    </lineage>
</organism>
<keyword evidence="4" id="KW-1185">Reference proteome</keyword>
<dbReference type="SUPFAM" id="SSF101898">
    <property type="entry name" value="NHL repeat"/>
    <property type="match status" value="1"/>
</dbReference>
<proteinExistence type="predicted"/>
<feature type="signal peptide" evidence="1">
    <location>
        <begin position="1"/>
        <end position="20"/>
    </location>
</feature>